<dbReference type="GO" id="GO:0043138">
    <property type="term" value="F:3'-5' DNA helicase activity"/>
    <property type="evidence" value="ECO:0007669"/>
    <property type="project" value="TreeGrafter"/>
</dbReference>
<evidence type="ECO:0000256" key="4">
    <source>
        <dbReference type="ARBA" id="ARBA00023136"/>
    </source>
</evidence>
<organism evidence="6 7">
    <name type="scientific">Cherax quadricarinatus</name>
    <name type="common">Australian red claw crayfish</name>
    <dbReference type="NCBI Taxonomy" id="27406"/>
    <lineage>
        <taxon>Eukaryota</taxon>
        <taxon>Metazoa</taxon>
        <taxon>Ecdysozoa</taxon>
        <taxon>Arthropoda</taxon>
        <taxon>Crustacea</taxon>
        <taxon>Multicrustacea</taxon>
        <taxon>Malacostraca</taxon>
        <taxon>Eumalacostraca</taxon>
        <taxon>Eucarida</taxon>
        <taxon>Decapoda</taxon>
        <taxon>Pleocyemata</taxon>
        <taxon>Astacidea</taxon>
        <taxon>Parastacoidea</taxon>
        <taxon>Parastacidae</taxon>
        <taxon>Cherax</taxon>
    </lineage>
</organism>
<dbReference type="EMBL" id="JARKIK010003643">
    <property type="protein sequence ID" value="KAK8718917.1"/>
    <property type="molecule type" value="Genomic_DNA"/>
</dbReference>
<keyword evidence="4" id="KW-0472">Membrane</keyword>
<evidence type="ECO:0000256" key="2">
    <source>
        <dbReference type="ARBA" id="ARBA00022692"/>
    </source>
</evidence>
<dbReference type="GO" id="GO:0003723">
    <property type="term" value="F:RNA binding"/>
    <property type="evidence" value="ECO:0007669"/>
    <property type="project" value="TreeGrafter"/>
</dbReference>
<dbReference type="InterPro" id="IPR004179">
    <property type="entry name" value="Sec63-dom"/>
</dbReference>
<feature type="non-terminal residue" evidence="6">
    <location>
        <position position="1"/>
    </location>
</feature>
<name>A0AAW0VP97_CHEQU</name>
<evidence type="ECO:0000313" key="6">
    <source>
        <dbReference type="EMBL" id="KAK8718917.1"/>
    </source>
</evidence>
<dbReference type="Proteomes" id="UP001445076">
    <property type="component" value="Unassembled WGS sequence"/>
</dbReference>
<sequence>DNRTVQTTPLGRIASFYYLSHKTIHQFQEKLNPSLTIEDFLDLLTQAYEYDQLPVRHNEDNLNGELAKSCPIEVNAYTYDSSHTKAHLLLQAHMSRLPLPCVDYLTDTKSVLDQAIRILQ</sequence>
<reference evidence="6 7" key="1">
    <citation type="journal article" date="2024" name="BMC Genomics">
        <title>Genome assembly of redclaw crayfish (Cherax quadricarinatus) provides insights into its immune adaptation and hypoxia tolerance.</title>
        <authorList>
            <person name="Liu Z."/>
            <person name="Zheng J."/>
            <person name="Li H."/>
            <person name="Fang K."/>
            <person name="Wang S."/>
            <person name="He J."/>
            <person name="Zhou D."/>
            <person name="Weng S."/>
            <person name="Chi M."/>
            <person name="Gu Z."/>
            <person name="He J."/>
            <person name="Li F."/>
            <person name="Wang M."/>
        </authorList>
    </citation>
    <scope>NUCLEOTIDE SEQUENCE [LARGE SCALE GENOMIC DNA]</scope>
    <source>
        <strain evidence="6">ZL_2023a</strain>
    </source>
</reference>
<dbReference type="FunFam" id="1.10.3380.10:FF:000002">
    <property type="entry name" value="Activating signal cointegrator 1 complex subunit 3"/>
    <property type="match status" value="1"/>
</dbReference>
<protein>
    <recommendedName>
        <fullName evidence="5">SEC63 domain-containing protein</fullName>
    </recommendedName>
</protein>
<dbReference type="SUPFAM" id="SSF158702">
    <property type="entry name" value="Sec63 N-terminal domain-like"/>
    <property type="match status" value="1"/>
</dbReference>
<keyword evidence="2" id="KW-0812">Transmembrane</keyword>
<evidence type="ECO:0000256" key="1">
    <source>
        <dbReference type="ARBA" id="ARBA00004141"/>
    </source>
</evidence>
<proteinExistence type="predicted"/>
<comment type="caution">
    <text evidence="6">The sequence shown here is derived from an EMBL/GenBank/DDBJ whole genome shotgun (WGS) entry which is preliminary data.</text>
</comment>
<evidence type="ECO:0000256" key="3">
    <source>
        <dbReference type="ARBA" id="ARBA00022989"/>
    </source>
</evidence>
<feature type="domain" description="SEC63" evidence="5">
    <location>
        <begin position="7"/>
        <end position="120"/>
    </location>
</feature>
<dbReference type="AlphaFoldDB" id="A0AAW0VP97"/>
<evidence type="ECO:0000313" key="7">
    <source>
        <dbReference type="Proteomes" id="UP001445076"/>
    </source>
</evidence>
<feature type="non-terminal residue" evidence="6">
    <location>
        <position position="120"/>
    </location>
</feature>
<dbReference type="GO" id="GO:0016020">
    <property type="term" value="C:membrane"/>
    <property type="evidence" value="ECO:0007669"/>
    <property type="project" value="UniProtKB-SubCell"/>
</dbReference>
<dbReference type="PANTHER" id="PTHR24075">
    <property type="entry name" value="SEC63 DOMAIN-CONTAINING"/>
    <property type="match status" value="1"/>
</dbReference>
<dbReference type="Gene3D" id="1.10.3380.10">
    <property type="entry name" value="Sec63 N-terminal domain-like domain"/>
    <property type="match status" value="1"/>
</dbReference>
<accession>A0AAW0VP97</accession>
<comment type="subcellular location">
    <subcellularLocation>
        <location evidence="1">Membrane</location>
        <topology evidence="1">Multi-pass membrane protein</topology>
    </subcellularLocation>
</comment>
<dbReference type="PANTHER" id="PTHR24075:SF6">
    <property type="entry name" value="ACTIVATING SIGNAL COINTEGRATOR 1 COMPLEX SUBUNIT 3"/>
    <property type="match status" value="1"/>
</dbReference>
<evidence type="ECO:0000259" key="5">
    <source>
        <dbReference type="SMART" id="SM00973"/>
    </source>
</evidence>
<dbReference type="Pfam" id="PF02889">
    <property type="entry name" value="Sec63"/>
    <property type="match status" value="1"/>
</dbReference>
<dbReference type="GO" id="GO:0005634">
    <property type="term" value="C:nucleus"/>
    <property type="evidence" value="ECO:0007669"/>
    <property type="project" value="TreeGrafter"/>
</dbReference>
<keyword evidence="7" id="KW-1185">Reference proteome</keyword>
<keyword evidence="3" id="KW-1133">Transmembrane helix</keyword>
<dbReference type="SMART" id="SM00973">
    <property type="entry name" value="Sec63"/>
    <property type="match status" value="1"/>
</dbReference>
<gene>
    <name evidence="6" type="ORF">OTU49_014366</name>
</gene>